<proteinExistence type="predicted"/>
<evidence type="ECO:0000313" key="2">
    <source>
        <dbReference type="EMBL" id="SHH36483.1"/>
    </source>
</evidence>
<reference evidence="2 3" key="1">
    <citation type="submission" date="2016-11" db="EMBL/GenBank/DDBJ databases">
        <authorList>
            <person name="Jaros S."/>
            <person name="Januszkiewicz K."/>
            <person name="Wedrychowicz H."/>
        </authorList>
    </citation>
    <scope>NUCLEOTIDE SEQUENCE [LARGE SCALE GENOMIC DNA]</scope>
    <source>
        <strain evidence="2 3">DSM 8605</strain>
    </source>
</reference>
<dbReference type="Proteomes" id="UP000184447">
    <property type="component" value="Unassembled WGS sequence"/>
</dbReference>
<sequence length="85" mass="10395">MVNETIQISSVNKIAWLKSHNINEIDTICYEDANRQYIDYIFNNTDEVRELLNKFKNDSEMYEFLKCFKRVKDEMREIRHSRLSR</sequence>
<dbReference type="EMBL" id="FQXM01000004">
    <property type="protein sequence ID" value="SHH36483.1"/>
    <property type="molecule type" value="Genomic_DNA"/>
</dbReference>
<accession>A0A1M5SEZ8</accession>
<feature type="domain" description="DUF5659" evidence="1">
    <location>
        <begin position="3"/>
        <end position="75"/>
    </location>
</feature>
<name>A0A1M5SEZ8_9CLOT</name>
<protein>
    <recommendedName>
        <fullName evidence="1">DUF5659 domain-containing protein</fullName>
    </recommendedName>
</protein>
<dbReference type="InterPro" id="IPR043718">
    <property type="entry name" value="DUF5659"/>
</dbReference>
<evidence type="ECO:0000259" key="1">
    <source>
        <dbReference type="Pfam" id="PF18903"/>
    </source>
</evidence>
<evidence type="ECO:0000313" key="3">
    <source>
        <dbReference type="Proteomes" id="UP000184447"/>
    </source>
</evidence>
<dbReference type="RefSeq" id="WP_073337210.1">
    <property type="nucleotide sequence ID" value="NZ_FQXM01000004.1"/>
</dbReference>
<dbReference type="AlphaFoldDB" id="A0A1M5SEZ8"/>
<keyword evidence="3" id="KW-1185">Reference proteome</keyword>
<gene>
    <name evidence="2" type="ORF">SAMN02745207_00877</name>
</gene>
<dbReference type="STRING" id="1121316.SAMN02745207_00877"/>
<organism evidence="2 3">
    <name type="scientific">Clostridium grantii DSM 8605</name>
    <dbReference type="NCBI Taxonomy" id="1121316"/>
    <lineage>
        <taxon>Bacteria</taxon>
        <taxon>Bacillati</taxon>
        <taxon>Bacillota</taxon>
        <taxon>Clostridia</taxon>
        <taxon>Eubacteriales</taxon>
        <taxon>Clostridiaceae</taxon>
        <taxon>Clostridium</taxon>
    </lineage>
</organism>
<dbReference type="Pfam" id="PF18903">
    <property type="entry name" value="DUF5659"/>
    <property type="match status" value="1"/>
</dbReference>